<dbReference type="Proteomes" id="UP000294003">
    <property type="component" value="Unassembled WGS sequence"/>
</dbReference>
<proteinExistence type="predicted"/>
<protein>
    <recommendedName>
        <fullName evidence="1">Cupin type-2 domain-containing protein</fullName>
    </recommendedName>
</protein>
<dbReference type="CDD" id="cd02234">
    <property type="entry name" value="cupin_BLR7677-like"/>
    <property type="match status" value="1"/>
</dbReference>
<keyword evidence="3" id="KW-1185">Reference proteome</keyword>
<sequence>MAAEDTKYDRSRPLPELSLAFQYRLLNSPGKSIVGVVVNFGPNASTPPHRHGGASVTGYVLEGTLLNKMNDEPTQVITTGGSWYEAPGCHHKISDNYSATEPAKLLATFVVDTKVVEEGGLAGLVQVDEEYRDVQLGM</sequence>
<name>A0ABY0HBK1_9PEZI</name>
<dbReference type="Gene3D" id="2.60.120.10">
    <property type="entry name" value="Jelly Rolls"/>
    <property type="match status" value="1"/>
</dbReference>
<dbReference type="InterPro" id="IPR014710">
    <property type="entry name" value="RmlC-like_jellyroll"/>
</dbReference>
<dbReference type="PANTHER" id="PTHR38599:SF1">
    <property type="entry name" value="CUPIN DOMAIN PROTEIN (AFU_ORTHOLOGUE AFUA_3G13620)"/>
    <property type="match status" value="1"/>
</dbReference>
<evidence type="ECO:0000313" key="3">
    <source>
        <dbReference type="Proteomes" id="UP000294003"/>
    </source>
</evidence>
<evidence type="ECO:0000259" key="1">
    <source>
        <dbReference type="Pfam" id="PF07883"/>
    </source>
</evidence>
<comment type="caution">
    <text evidence="2">The sequence shown here is derived from an EMBL/GenBank/DDBJ whole genome shotgun (WGS) entry which is preliminary data.</text>
</comment>
<dbReference type="Pfam" id="PF07883">
    <property type="entry name" value="Cupin_2"/>
    <property type="match status" value="1"/>
</dbReference>
<organism evidence="2 3">
    <name type="scientific">Monosporascus cannonballus</name>
    <dbReference type="NCBI Taxonomy" id="155416"/>
    <lineage>
        <taxon>Eukaryota</taxon>
        <taxon>Fungi</taxon>
        <taxon>Dikarya</taxon>
        <taxon>Ascomycota</taxon>
        <taxon>Pezizomycotina</taxon>
        <taxon>Sordariomycetes</taxon>
        <taxon>Xylariomycetidae</taxon>
        <taxon>Xylariales</taxon>
        <taxon>Xylariales incertae sedis</taxon>
        <taxon>Monosporascus</taxon>
    </lineage>
</organism>
<dbReference type="InterPro" id="IPR013096">
    <property type="entry name" value="Cupin_2"/>
</dbReference>
<reference evidence="2 3" key="1">
    <citation type="submission" date="2018-06" db="EMBL/GenBank/DDBJ databases">
        <title>Complete Genomes of Monosporascus.</title>
        <authorList>
            <person name="Robinson A.J."/>
            <person name="Natvig D.O."/>
        </authorList>
    </citation>
    <scope>NUCLEOTIDE SEQUENCE [LARGE SCALE GENOMIC DNA]</scope>
    <source>
        <strain evidence="2 3">CBS 609.92</strain>
    </source>
</reference>
<dbReference type="InterPro" id="IPR011051">
    <property type="entry name" value="RmlC_Cupin_sf"/>
</dbReference>
<accession>A0ABY0HBK1</accession>
<dbReference type="PANTHER" id="PTHR38599">
    <property type="entry name" value="CUPIN DOMAIN PROTEIN (AFU_ORTHOLOGUE AFUA_3G13620)"/>
    <property type="match status" value="1"/>
</dbReference>
<evidence type="ECO:0000313" key="2">
    <source>
        <dbReference type="EMBL" id="RYO89707.1"/>
    </source>
</evidence>
<feature type="domain" description="Cupin type-2" evidence="1">
    <location>
        <begin position="37"/>
        <end position="108"/>
    </location>
</feature>
<dbReference type="SUPFAM" id="SSF51182">
    <property type="entry name" value="RmlC-like cupins"/>
    <property type="match status" value="1"/>
</dbReference>
<dbReference type="EMBL" id="QJNS01000068">
    <property type="protein sequence ID" value="RYO89707.1"/>
    <property type="molecule type" value="Genomic_DNA"/>
</dbReference>
<gene>
    <name evidence="2" type="ORF">DL762_003072</name>
</gene>